<keyword evidence="5 13" id="KW-1003">Cell membrane</keyword>
<dbReference type="InterPro" id="IPR051085">
    <property type="entry name" value="MB_O-acyltransferase"/>
</dbReference>
<feature type="transmembrane region" description="Helical" evidence="14">
    <location>
        <begin position="354"/>
        <end position="375"/>
    </location>
</feature>
<evidence type="ECO:0000256" key="6">
    <source>
        <dbReference type="ARBA" id="ARBA00022679"/>
    </source>
</evidence>
<comment type="pathway">
    <text evidence="2">Glycan biosynthesis; alginate biosynthesis.</text>
</comment>
<evidence type="ECO:0000256" key="2">
    <source>
        <dbReference type="ARBA" id="ARBA00005182"/>
    </source>
</evidence>
<comment type="caution">
    <text evidence="15">The sequence shown here is derived from an EMBL/GenBank/DDBJ whole genome shotgun (WGS) entry which is preliminary data.</text>
</comment>
<keyword evidence="10 13" id="KW-0472">Membrane</keyword>
<feature type="transmembrane region" description="Helical" evidence="14">
    <location>
        <begin position="181"/>
        <end position="199"/>
    </location>
</feature>
<sequence>MLFPTGIFALFFAVVFLGHWTLVRVRPSLDRWFLLGANLAFYAFWSVEFCAALIAVGLWTWGVGLISAKGRSRVALWIGVAGTLGWLFYFKYANFFLQEIVARLGFPAPILDVVLPVGISFYCFQAISYMVDVHDGDAEVETNPLNVLVYLTFFPHLAAGPIVRAAHFLPQLRVPPDRYRIPVAMAGILILGGLLKKMVIANELATGIVDPVFRDPTAYGAWDIVLACYGYTIQIFCDFSAYSDMAIGFAALLGFHFPKNFDQPFRAVSLSEFWRRWHISLSTWLRDYLYIRTLGGNRGSEARTRFNLMATMVLGGIWHGANWTFLLWGAIHGAALAVERALGGRARPVGKGAILLRWLITFHVVMLAFVLFRAPDLGTVAALAAGLVDGLPSEAVTWRLAALAALGLAIHFLPPDLRERIEDRLRPLPAPVLGAALGLALLAILLAGPEGVAPFIYFQF</sequence>
<evidence type="ECO:0000256" key="4">
    <source>
        <dbReference type="ARBA" id="ARBA00016084"/>
    </source>
</evidence>
<dbReference type="PIRSF" id="PIRSF016636">
    <property type="entry name" value="AlgI_DltB"/>
    <property type="match status" value="1"/>
</dbReference>
<dbReference type="InterPro" id="IPR004299">
    <property type="entry name" value="MBOAT_fam"/>
</dbReference>
<feature type="transmembrane region" description="Helical" evidence="14">
    <location>
        <begin position="74"/>
        <end position="92"/>
    </location>
</feature>
<comment type="subcellular location">
    <subcellularLocation>
        <location evidence="1">Cell membrane</location>
        <topology evidence="1">Multi-pass membrane protein</topology>
    </subcellularLocation>
</comment>
<comment type="similarity">
    <text evidence="3 13">Belongs to the membrane-bound acyltransferase family.</text>
</comment>
<keyword evidence="16" id="KW-1185">Reference proteome</keyword>
<evidence type="ECO:0000256" key="5">
    <source>
        <dbReference type="ARBA" id="ARBA00022475"/>
    </source>
</evidence>
<feature type="transmembrane region" description="Helical" evidence="14">
    <location>
        <begin position="425"/>
        <end position="447"/>
    </location>
</feature>
<feature type="transmembrane region" description="Helical" evidence="14">
    <location>
        <begin position="6"/>
        <end position="25"/>
    </location>
</feature>
<dbReference type="PANTHER" id="PTHR13285">
    <property type="entry name" value="ACYLTRANSFERASE"/>
    <property type="match status" value="1"/>
</dbReference>
<name>A0ABS5QHH6_9PROT</name>
<dbReference type="InterPro" id="IPR028362">
    <property type="entry name" value="AlgI"/>
</dbReference>
<evidence type="ECO:0000313" key="16">
    <source>
        <dbReference type="Proteomes" id="UP000766336"/>
    </source>
</evidence>
<dbReference type="PANTHER" id="PTHR13285:SF23">
    <property type="entry name" value="TEICHOIC ACID D-ALANYLTRANSFERASE"/>
    <property type="match status" value="1"/>
</dbReference>
<dbReference type="RefSeq" id="WP_213671843.1">
    <property type="nucleotide sequence ID" value="NZ_JAHCDA010000004.1"/>
</dbReference>
<evidence type="ECO:0000256" key="14">
    <source>
        <dbReference type="SAM" id="Phobius"/>
    </source>
</evidence>
<evidence type="ECO:0000256" key="8">
    <source>
        <dbReference type="ARBA" id="ARBA00022841"/>
    </source>
</evidence>
<evidence type="ECO:0000256" key="3">
    <source>
        <dbReference type="ARBA" id="ARBA00010323"/>
    </source>
</evidence>
<gene>
    <name evidence="15" type="ORF">KHU32_19525</name>
</gene>
<evidence type="ECO:0000256" key="11">
    <source>
        <dbReference type="ARBA" id="ARBA00023315"/>
    </source>
</evidence>
<dbReference type="Pfam" id="PF03062">
    <property type="entry name" value="MBOAT"/>
    <property type="match status" value="1"/>
</dbReference>
<accession>A0ABS5QHH6</accession>
<keyword evidence="8" id="KW-0016">Alginate biosynthesis</keyword>
<proteinExistence type="inferred from homology"/>
<protein>
    <recommendedName>
        <fullName evidence="4">Probable alginate O-acetylase AlgI</fullName>
    </recommendedName>
    <alternativeName>
        <fullName evidence="12">Alginate biosynthesis protein AlgI</fullName>
    </alternativeName>
</protein>
<dbReference type="InterPro" id="IPR024194">
    <property type="entry name" value="Ac/AlaTfrase_AlgI/DltB"/>
</dbReference>
<reference evidence="15 16" key="1">
    <citation type="submission" date="2021-05" db="EMBL/GenBank/DDBJ databases">
        <title>Roseococcus sp. XZZS9, whole genome shotgun sequencing project.</title>
        <authorList>
            <person name="Zhao G."/>
            <person name="Shen L."/>
        </authorList>
    </citation>
    <scope>NUCLEOTIDE SEQUENCE [LARGE SCALE GENOMIC DNA]</scope>
    <source>
        <strain evidence="15 16">XZZS9</strain>
    </source>
</reference>
<evidence type="ECO:0000256" key="12">
    <source>
        <dbReference type="ARBA" id="ARBA00031030"/>
    </source>
</evidence>
<keyword evidence="9 14" id="KW-1133">Transmembrane helix</keyword>
<evidence type="ECO:0000256" key="7">
    <source>
        <dbReference type="ARBA" id="ARBA00022692"/>
    </source>
</evidence>
<keyword evidence="11 13" id="KW-0012">Acyltransferase</keyword>
<evidence type="ECO:0000256" key="13">
    <source>
        <dbReference type="PIRNR" id="PIRNR016636"/>
    </source>
</evidence>
<dbReference type="Proteomes" id="UP000766336">
    <property type="component" value="Unassembled WGS sequence"/>
</dbReference>
<feature type="transmembrane region" description="Helical" evidence="14">
    <location>
        <begin position="147"/>
        <end position="169"/>
    </location>
</feature>
<organism evidence="15 16">
    <name type="scientific">Roseococcus pinisoli</name>
    <dbReference type="NCBI Taxonomy" id="2835040"/>
    <lineage>
        <taxon>Bacteria</taxon>
        <taxon>Pseudomonadati</taxon>
        <taxon>Pseudomonadota</taxon>
        <taxon>Alphaproteobacteria</taxon>
        <taxon>Acetobacterales</taxon>
        <taxon>Roseomonadaceae</taxon>
        <taxon>Roseococcus</taxon>
    </lineage>
</organism>
<dbReference type="EMBL" id="JAHCDA010000004">
    <property type="protein sequence ID" value="MBS7813145.1"/>
    <property type="molecule type" value="Genomic_DNA"/>
</dbReference>
<feature type="transmembrane region" description="Helical" evidence="14">
    <location>
        <begin position="395"/>
        <end position="413"/>
    </location>
</feature>
<evidence type="ECO:0000313" key="15">
    <source>
        <dbReference type="EMBL" id="MBS7813145.1"/>
    </source>
</evidence>
<feature type="transmembrane region" description="Helical" evidence="14">
    <location>
        <begin position="104"/>
        <end position="127"/>
    </location>
</feature>
<evidence type="ECO:0000256" key="9">
    <source>
        <dbReference type="ARBA" id="ARBA00022989"/>
    </source>
</evidence>
<dbReference type="PIRSF" id="PIRSF500217">
    <property type="entry name" value="AlgI"/>
    <property type="match status" value="1"/>
</dbReference>
<feature type="transmembrane region" description="Helical" evidence="14">
    <location>
        <begin position="32"/>
        <end position="62"/>
    </location>
</feature>
<evidence type="ECO:0000256" key="1">
    <source>
        <dbReference type="ARBA" id="ARBA00004651"/>
    </source>
</evidence>
<keyword evidence="7 14" id="KW-0812">Transmembrane</keyword>
<evidence type="ECO:0000256" key="10">
    <source>
        <dbReference type="ARBA" id="ARBA00023136"/>
    </source>
</evidence>
<keyword evidence="6 13" id="KW-0808">Transferase</keyword>